<comment type="caution">
    <text evidence="2">The sequence shown here is derived from an EMBL/GenBank/DDBJ whole genome shotgun (WGS) entry which is preliminary data.</text>
</comment>
<protein>
    <recommendedName>
        <fullName evidence="4">KRAB domain-containing protein</fullName>
    </recommendedName>
</protein>
<name>A0A226M6M8_CALSU</name>
<sequence>MVISLLEEGEEPWIPDVGSPEAVAGDVSPAGARIRNPRKSLQEGGVVNRQCGIIDIEEIRRDVHVDQKQGQGEHIKTQQGKHLLKAARNTLDFSTGQRQHEEPRSKDVCQREKQNPCPEGEKSFQIDSRVIKHQCTHS</sequence>
<dbReference type="EMBL" id="MCFN01028592">
    <property type="protein sequence ID" value="OXB50911.1"/>
    <property type="molecule type" value="Genomic_DNA"/>
</dbReference>
<gene>
    <name evidence="2" type="ORF">ASZ78_010551</name>
</gene>
<feature type="compositionally biased region" description="Basic and acidic residues" evidence="1">
    <location>
        <begin position="98"/>
        <end position="124"/>
    </location>
</feature>
<evidence type="ECO:0000256" key="1">
    <source>
        <dbReference type="SAM" id="MobiDB-lite"/>
    </source>
</evidence>
<feature type="non-terminal residue" evidence="2">
    <location>
        <position position="138"/>
    </location>
</feature>
<reference evidence="2 3" key="1">
    <citation type="submission" date="2016-07" db="EMBL/GenBank/DDBJ databases">
        <title>Disparate Historic Effective Population Sizes Predicted by Modern Levels of Genome Diversity for the Scaled Quail (Callipepla squamata) and the Northern Bobwhite (Colinus virginianus): Inferences from First and Second Generation Draft Genome Assemblies for Sympatric New World Quail.</title>
        <authorList>
            <person name="Oldeschulte D.L."/>
            <person name="Halley Y.A."/>
            <person name="Bhattarai E.K."/>
            <person name="Brashear W.A."/>
            <person name="Hill J."/>
            <person name="Metz R.P."/>
            <person name="Johnson C.D."/>
            <person name="Rollins D."/>
            <person name="Peterson M.J."/>
            <person name="Bickhart D.M."/>
            <person name="Decker J.E."/>
            <person name="Seabury C.M."/>
        </authorList>
    </citation>
    <scope>NUCLEOTIDE SEQUENCE [LARGE SCALE GENOMIC DNA]</scope>
    <source>
        <strain evidence="2 3">Texas</strain>
        <tissue evidence="2">Leg muscle</tissue>
    </source>
</reference>
<evidence type="ECO:0000313" key="2">
    <source>
        <dbReference type="EMBL" id="OXB50911.1"/>
    </source>
</evidence>
<evidence type="ECO:0008006" key="4">
    <source>
        <dbReference type="Google" id="ProtNLM"/>
    </source>
</evidence>
<proteinExistence type="predicted"/>
<evidence type="ECO:0000313" key="3">
    <source>
        <dbReference type="Proteomes" id="UP000198323"/>
    </source>
</evidence>
<feature type="region of interest" description="Disordered" evidence="1">
    <location>
        <begin position="91"/>
        <end position="138"/>
    </location>
</feature>
<dbReference type="OrthoDB" id="9120453at2759"/>
<keyword evidence="3" id="KW-1185">Reference proteome</keyword>
<dbReference type="AlphaFoldDB" id="A0A226M6M8"/>
<feature type="region of interest" description="Disordered" evidence="1">
    <location>
        <begin position="8"/>
        <end position="37"/>
    </location>
</feature>
<dbReference type="Proteomes" id="UP000198323">
    <property type="component" value="Unassembled WGS sequence"/>
</dbReference>
<accession>A0A226M6M8</accession>
<organism evidence="2 3">
    <name type="scientific">Callipepla squamata</name>
    <name type="common">Scaled quail</name>
    <dbReference type="NCBI Taxonomy" id="9009"/>
    <lineage>
        <taxon>Eukaryota</taxon>
        <taxon>Metazoa</taxon>
        <taxon>Chordata</taxon>
        <taxon>Craniata</taxon>
        <taxon>Vertebrata</taxon>
        <taxon>Euteleostomi</taxon>
        <taxon>Archelosauria</taxon>
        <taxon>Archosauria</taxon>
        <taxon>Dinosauria</taxon>
        <taxon>Saurischia</taxon>
        <taxon>Theropoda</taxon>
        <taxon>Coelurosauria</taxon>
        <taxon>Aves</taxon>
        <taxon>Neognathae</taxon>
        <taxon>Galloanserae</taxon>
        <taxon>Galliformes</taxon>
        <taxon>Odontophoridae</taxon>
        <taxon>Callipepla</taxon>
    </lineage>
</organism>
<dbReference type="STRING" id="9009.A0A226M6M8"/>